<dbReference type="InterPro" id="IPR036689">
    <property type="entry name" value="ESAT-6-like_sf"/>
</dbReference>
<accession>A0A2A9FDA9</accession>
<evidence type="ECO:0000256" key="1">
    <source>
        <dbReference type="SAM" id="MobiDB-lite"/>
    </source>
</evidence>
<dbReference type="SUPFAM" id="SSF140453">
    <property type="entry name" value="EsxAB dimer-like"/>
    <property type="match status" value="1"/>
</dbReference>
<dbReference type="InterPro" id="IPR008258">
    <property type="entry name" value="Transglycosylase_SLT_dom_1"/>
</dbReference>
<comment type="caution">
    <text evidence="3">The sequence shown here is derived from an EMBL/GenBank/DDBJ whole genome shotgun (WGS) entry which is preliminary data.</text>
</comment>
<dbReference type="InterPro" id="IPR006141">
    <property type="entry name" value="Intein_N"/>
</dbReference>
<dbReference type="InterPro" id="IPR010310">
    <property type="entry name" value="T7SS_ESAT-6-like"/>
</dbReference>
<evidence type="ECO:0000313" key="3">
    <source>
        <dbReference type="EMBL" id="PFG48552.1"/>
    </source>
</evidence>
<dbReference type="SMART" id="SM00306">
    <property type="entry name" value="HintN"/>
    <property type="match status" value="1"/>
</dbReference>
<feature type="region of interest" description="Disordered" evidence="1">
    <location>
        <begin position="134"/>
        <end position="156"/>
    </location>
</feature>
<dbReference type="SUPFAM" id="SSF51294">
    <property type="entry name" value="Hedgehog/intein (Hint) domain"/>
    <property type="match status" value="1"/>
</dbReference>
<dbReference type="EMBL" id="PDJK01000002">
    <property type="protein sequence ID" value="PFG48552.1"/>
    <property type="molecule type" value="Genomic_DNA"/>
</dbReference>
<feature type="region of interest" description="Disordered" evidence="1">
    <location>
        <begin position="201"/>
        <end position="262"/>
    </location>
</feature>
<evidence type="ECO:0000259" key="2">
    <source>
        <dbReference type="SMART" id="SM00306"/>
    </source>
</evidence>
<dbReference type="PROSITE" id="PS50817">
    <property type="entry name" value="INTEIN_N_TER"/>
    <property type="match status" value="1"/>
</dbReference>
<dbReference type="InterPro" id="IPR023346">
    <property type="entry name" value="Lysozyme-like_dom_sf"/>
</dbReference>
<dbReference type="SUPFAM" id="SSF53955">
    <property type="entry name" value="Lysozyme-like"/>
    <property type="match status" value="1"/>
</dbReference>
<dbReference type="Proteomes" id="UP000243542">
    <property type="component" value="Unassembled WGS sequence"/>
</dbReference>
<organism evidence="3 4">
    <name type="scientific">Amycolatopsis sulphurea</name>
    <dbReference type="NCBI Taxonomy" id="76022"/>
    <lineage>
        <taxon>Bacteria</taxon>
        <taxon>Bacillati</taxon>
        <taxon>Actinomycetota</taxon>
        <taxon>Actinomycetes</taxon>
        <taxon>Pseudonocardiales</taxon>
        <taxon>Pseudonocardiaceae</taxon>
        <taxon>Amycolatopsis</taxon>
    </lineage>
</organism>
<dbReference type="AlphaFoldDB" id="A0A2A9FDA9"/>
<dbReference type="Gene3D" id="1.10.287.1060">
    <property type="entry name" value="ESAT-6-like"/>
    <property type="match status" value="1"/>
</dbReference>
<dbReference type="GO" id="GO:0016539">
    <property type="term" value="P:intein-mediated protein splicing"/>
    <property type="evidence" value="ECO:0007669"/>
    <property type="project" value="InterPro"/>
</dbReference>
<protein>
    <submittedName>
        <fullName evidence="3">WXG100 family type VII secretion target</fullName>
    </submittedName>
</protein>
<dbReference type="Pfam" id="PF01464">
    <property type="entry name" value="SLT"/>
    <property type="match status" value="1"/>
</dbReference>
<feature type="compositionally biased region" description="Pro residues" evidence="1">
    <location>
        <begin position="250"/>
        <end position="259"/>
    </location>
</feature>
<feature type="domain" description="Hint" evidence="2">
    <location>
        <begin position="305"/>
        <end position="433"/>
    </location>
</feature>
<keyword evidence="4" id="KW-1185">Reference proteome</keyword>
<feature type="compositionally biased region" description="Gly residues" evidence="1">
    <location>
        <begin position="225"/>
        <end position="249"/>
    </location>
</feature>
<proteinExistence type="predicted"/>
<dbReference type="Gene3D" id="2.170.16.10">
    <property type="entry name" value="Hedgehog/Intein (Hint) domain"/>
    <property type="match status" value="1"/>
</dbReference>
<reference evidence="3 4" key="1">
    <citation type="submission" date="2017-10" db="EMBL/GenBank/DDBJ databases">
        <title>Sequencing the genomes of 1000 actinobacteria strains.</title>
        <authorList>
            <person name="Klenk H.-P."/>
        </authorList>
    </citation>
    <scope>NUCLEOTIDE SEQUENCE [LARGE SCALE GENOMIC DNA]</scope>
    <source>
        <strain evidence="3 4">DSM 46092</strain>
    </source>
</reference>
<dbReference type="InterPro" id="IPR003587">
    <property type="entry name" value="Hint_dom_N"/>
</dbReference>
<gene>
    <name evidence="3" type="ORF">ATK36_3651</name>
</gene>
<dbReference type="Pfam" id="PF06013">
    <property type="entry name" value="WXG100"/>
    <property type="match status" value="1"/>
</dbReference>
<sequence length="719" mass="75928">MGLIDFPPAWQGIVDKAKKVDGIKPESIEKAAQQFKDAAQQAGDHSAAMKSSTDSLADGVWKGDAADAFVGYVRQITSAGDKVQGHLADVGNDLSKLSQDLSGVKNKVTSALDDAHKSIDARIKAETAKAQNAQNAEAAYAKSDKSGPAPSPTSQSIIDAANKANEADATKAQQTIDPLLEQADGMVKSSQQLMQTQIEGGYSKVPLPGSDGTIPQSTGGLHTSHGGGGGGGHHSGGGGGGGGGGLGPSGGPPSSPPPGNVQQWIDEAIKELQAAGVNVTEADVKNIWAIIQHESGGNPNAINNWDCVPLDTAILTRRGLLKHGDVLVGDETIGYNPATGRSEWTRITRVVHHENARLVRIANSRWQATTTPNHRWLTVPRVGVAQAGQPRTETQAAVGVAVHPESARTAYATEGRFVTTDEVADGDRLLLSAAAETGEGLDVTVREAALLGWIAGDGRVESRQHRPTMSIAQSKSAAAGEIRELLADVPHVEYLDDQGGPRYQFRLDHDYAQDLLRRAGNPKSEAFAQVLAMSALQRAAWLEAVIDAEGAWYDEPGRPAPKVTIHRAPGEVLEAIVLAVYLSGARPRVSFVDQTDTWQLEASVRANRPVVSGGSLRREEAGRGDVWCVTTELGTWTAREGEHFYLTGNSNAAAGHPSKGLMQCIDSTFNAHKLPGHDNIYNPVDNIIAGVRYSIDRYGSMGNVPGIAAMAHGGAYRGY</sequence>
<dbReference type="Gene3D" id="1.10.530.10">
    <property type="match status" value="1"/>
</dbReference>
<name>A0A2A9FDA9_9PSEU</name>
<evidence type="ECO:0000313" key="4">
    <source>
        <dbReference type="Proteomes" id="UP000243542"/>
    </source>
</evidence>
<dbReference type="InterPro" id="IPR036844">
    <property type="entry name" value="Hint_dom_sf"/>
</dbReference>